<dbReference type="PANTHER" id="PTHR42101:SF1">
    <property type="entry name" value="LOW TEMPERATURE REQUIREMENT A"/>
    <property type="match status" value="1"/>
</dbReference>
<keyword evidence="4" id="KW-1185">Reference proteome</keyword>
<sequence length="665" mass="74523">MGWAIHKKKRAADAEKHLKRLHKTTPLIESPLEGADYDSLVFSQRHEANTAELFFDLFFAANLATFTTYHSITDSSYLITYVGFFGILWSCWFNVTLHDVRFARDSLYERICKTVQFIAFVGLALVGSSFNPMSTQANNTNFRILCYTLVISRGLLAVQYGIVLVYIIRAKFSKLYLPLGLMVGLYVAVVGIFIAMTPAFQKKEATHSGIYVVWYIVMAIEAISVIAISSIWRMLSFKKTHLMERMSLLTLIVIGEGAIGVTKTVSRIMGKYGLEVEGCFLIMCIITVLVLIWALYFDNFPHGHYGTIRQQIWSLLHFPFQLAIVGVVEGSQQVALARYVIKNWEKIENSHTKYCLEENLDGSKLRDKLLSLVDYWDFTAKFETYAIQEYTTDIVYQIGNSTDICSATNVTTYSKSGDWPLEFVNMTQQLFDGVYIGLGMKLPVSKLEYETPQEIAIKSWKIVFVYYWASFCLLIACLLIFLVLIRRHRADVFDFVSIGSRAMALAVGAAMITLVANDGALYSFLRGPAVLPACLSLLFLVLFFDKLSAAFANHQLLKSGKPYALEHVEHHHDRSSSGSSHVEHGHVENVSDHHGHSDSLASHRKSATWSLSEDTIPLTQAVGGEDRGSYAMTPMMSPPILSPNQPVAGGVVHQNGYTPVQNYGA</sequence>
<feature type="transmembrane region" description="Helical" evidence="2">
    <location>
        <begin position="107"/>
        <end position="130"/>
    </location>
</feature>
<reference evidence="3" key="1">
    <citation type="journal article" date="2020" name="Stud. Mycol.">
        <title>101 Dothideomycetes genomes: a test case for predicting lifestyles and emergence of pathogens.</title>
        <authorList>
            <person name="Haridas S."/>
            <person name="Albert R."/>
            <person name="Binder M."/>
            <person name="Bloem J."/>
            <person name="Labutti K."/>
            <person name="Salamov A."/>
            <person name="Andreopoulos B."/>
            <person name="Baker S."/>
            <person name="Barry K."/>
            <person name="Bills G."/>
            <person name="Bluhm B."/>
            <person name="Cannon C."/>
            <person name="Castanera R."/>
            <person name="Culley D."/>
            <person name="Daum C."/>
            <person name="Ezra D."/>
            <person name="Gonzalez J."/>
            <person name="Henrissat B."/>
            <person name="Kuo A."/>
            <person name="Liang C."/>
            <person name="Lipzen A."/>
            <person name="Lutzoni F."/>
            <person name="Magnuson J."/>
            <person name="Mondo S."/>
            <person name="Nolan M."/>
            <person name="Ohm R."/>
            <person name="Pangilinan J."/>
            <person name="Park H.-J."/>
            <person name="Ramirez L."/>
            <person name="Alfaro M."/>
            <person name="Sun H."/>
            <person name="Tritt A."/>
            <person name="Yoshinaga Y."/>
            <person name="Zwiers L.-H."/>
            <person name="Turgeon B."/>
            <person name="Goodwin S."/>
            <person name="Spatafora J."/>
            <person name="Crous P."/>
            <person name="Grigoriev I."/>
        </authorList>
    </citation>
    <scope>NUCLEOTIDE SEQUENCE</scope>
    <source>
        <strain evidence="3">CBS 675.92</strain>
    </source>
</reference>
<keyword evidence="2" id="KW-0472">Membrane</keyword>
<feature type="transmembrane region" description="Helical" evidence="2">
    <location>
        <begin position="492"/>
        <end position="515"/>
    </location>
</feature>
<protein>
    <recommendedName>
        <fullName evidence="5">Low temperature requirement A</fullName>
    </recommendedName>
</protein>
<proteinExistence type="predicted"/>
<dbReference type="AlphaFoldDB" id="A0A6A5T974"/>
<feature type="transmembrane region" description="Helical" evidence="2">
    <location>
        <begin position="142"/>
        <end position="168"/>
    </location>
</feature>
<dbReference type="Proteomes" id="UP000800035">
    <property type="component" value="Unassembled WGS sequence"/>
</dbReference>
<dbReference type="InterPro" id="IPR010640">
    <property type="entry name" value="Low_temperature_requirement_A"/>
</dbReference>
<dbReference type="PANTHER" id="PTHR42101">
    <property type="entry name" value="CHROMOSOME 16, WHOLE GENOME SHOTGUN SEQUENCE"/>
    <property type="match status" value="1"/>
</dbReference>
<dbReference type="EMBL" id="ML977040">
    <property type="protein sequence ID" value="KAF1949213.1"/>
    <property type="molecule type" value="Genomic_DNA"/>
</dbReference>
<feature type="transmembrane region" description="Helical" evidence="2">
    <location>
        <begin position="521"/>
        <end position="544"/>
    </location>
</feature>
<dbReference type="OrthoDB" id="3177213at2759"/>
<evidence type="ECO:0008006" key="5">
    <source>
        <dbReference type="Google" id="ProtNLM"/>
    </source>
</evidence>
<evidence type="ECO:0000313" key="4">
    <source>
        <dbReference type="Proteomes" id="UP000800035"/>
    </source>
</evidence>
<dbReference type="Pfam" id="PF06772">
    <property type="entry name" value="LtrA"/>
    <property type="match status" value="1"/>
</dbReference>
<feature type="transmembrane region" description="Helical" evidence="2">
    <location>
        <begin position="465"/>
        <end position="485"/>
    </location>
</feature>
<feature type="transmembrane region" description="Helical" evidence="2">
    <location>
        <begin position="78"/>
        <end position="95"/>
    </location>
</feature>
<gene>
    <name evidence="3" type="ORF">CC80DRAFT_497674</name>
</gene>
<feature type="transmembrane region" description="Helical" evidence="2">
    <location>
        <begin position="212"/>
        <end position="235"/>
    </location>
</feature>
<evidence type="ECO:0000256" key="2">
    <source>
        <dbReference type="SAM" id="Phobius"/>
    </source>
</evidence>
<feature type="transmembrane region" description="Helical" evidence="2">
    <location>
        <begin position="175"/>
        <end position="200"/>
    </location>
</feature>
<feature type="transmembrane region" description="Helical" evidence="2">
    <location>
        <begin position="53"/>
        <end position="72"/>
    </location>
</feature>
<feature type="transmembrane region" description="Helical" evidence="2">
    <location>
        <begin position="276"/>
        <end position="296"/>
    </location>
</feature>
<accession>A0A6A5T974</accession>
<evidence type="ECO:0000256" key="1">
    <source>
        <dbReference type="SAM" id="MobiDB-lite"/>
    </source>
</evidence>
<feature type="compositionally biased region" description="Basic and acidic residues" evidence="1">
    <location>
        <begin position="568"/>
        <end position="597"/>
    </location>
</feature>
<keyword evidence="2" id="KW-1133">Transmembrane helix</keyword>
<evidence type="ECO:0000313" key="3">
    <source>
        <dbReference type="EMBL" id="KAF1949213.1"/>
    </source>
</evidence>
<keyword evidence="2" id="KW-0812">Transmembrane</keyword>
<feature type="region of interest" description="Disordered" evidence="1">
    <location>
        <begin position="568"/>
        <end position="604"/>
    </location>
</feature>
<organism evidence="3 4">
    <name type="scientific">Byssothecium circinans</name>
    <dbReference type="NCBI Taxonomy" id="147558"/>
    <lineage>
        <taxon>Eukaryota</taxon>
        <taxon>Fungi</taxon>
        <taxon>Dikarya</taxon>
        <taxon>Ascomycota</taxon>
        <taxon>Pezizomycotina</taxon>
        <taxon>Dothideomycetes</taxon>
        <taxon>Pleosporomycetidae</taxon>
        <taxon>Pleosporales</taxon>
        <taxon>Massarineae</taxon>
        <taxon>Massarinaceae</taxon>
        <taxon>Byssothecium</taxon>
    </lineage>
</organism>
<name>A0A6A5T974_9PLEO</name>